<dbReference type="Gene3D" id="3.10.20.90">
    <property type="entry name" value="Phosphatidylinositol 3-kinase Catalytic Subunit, Chain A, domain 1"/>
    <property type="match status" value="1"/>
</dbReference>
<dbReference type="CDD" id="cd14473">
    <property type="entry name" value="FERM_B-lobe"/>
    <property type="match status" value="1"/>
</dbReference>
<dbReference type="InterPro" id="IPR019748">
    <property type="entry name" value="FERM_central"/>
</dbReference>
<evidence type="ECO:0000313" key="4">
    <source>
        <dbReference type="WBParaSite" id="nRc.2.0.1.t02510-RA"/>
    </source>
</evidence>
<dbReference type="Proteomes" id="UP000887565">
    <property type="component" value="Unplaced"/>
</dbReference>
<reference evidence="4" key="1">
    <citation type="submission" date="2022-11" db="UniProtKB">
        <authorList>
            <consortium name="WormBaseParasite"/>
        </authorList>
    </citation>
    <scope>IDENTIFICATION</scope>
</reference>
<evidence type="ECO:0000313" key="3">
    <source>
        <dbReference type="Proteomes" id="UP000887565"/>
    </source>
</evidence>
<protein>
    <submittedName>
        <fullName evidence="4">FERM domain-containing protein</fullName>
    </submittedName>
</protein>
<dbReference type="SMART" id="SM01196">
    <property type="entry name" value="FERM_C"/>
    <property type="match status" value="1"/>
</dbReference>
<dbReference type="Gene3D" id="2.30.29.30">
    <property type="entry name" value="Pleckstrin-homology domain (PH domain)/Phosphotyrosine-binding domain (PTB)"/>
    <property type="match status" value="1"/>
</dbReference>
<dbReference type="InterPro" id="IPR014352">
    <property type="entry name" value="FERM/acyl-CoA-bd_prot_sf"/>
</dbReference>
<dbReference type="InterPro" id="IPR029071">
    <property type="entry name" value="Ubiquitin-like_domsf"/>
</dbReference>
<dbReference type="Pfam" id="PF09380">
    <property type="entry name" value="FERM_C"/>
    <property type="match status" value="1"/>
</dbReference>
<dbReference type="PANTHER" id="PTHR13429">
    <property type="entry name" value="FERM DOMAIN (PROTEIN4.1-EZRIN-RADIXIN-MOESIN) FAMILY"/>
    <property type="match status" value="1"/>
</dbReference>
<dbReference type="InterPro" id="IPR018980">
    <property type="entry name" value="FERM_PH-like_C"/>
</dbReference>
<evidence type="ECO:0000256" key="1">
    <source>
        <dbReference type="SAM" id="MobiDB-lite"/>
    </source>
</evidence>
<dbReference type="GO" id="GO:0035332">
    <property type="term" value="P:positive regulation of hippo signaling"/>
    <property type="evidence" value="ECO:0007669"/>
    <property type="project" value="TreeGrafter"/>
</dbReference>
<feature type="compositionally biased region" description="Polar residues" evidence="1">
    <location>
        <begin position="375"/>
        <end position="386"/>
    </location>
</feature>
<accession>A0A915HLZ9</accession>
<dbReference type="SUPFAM" id="SSF54236">
    <property type="entry name" value="Ubiquitin-like"/>
    <property type="match status" value="1"/>
</dbReference>
<sequence>MKFGGSKSSDHGADDSTQGQNIIAVAESEQLVVPTGLKIGWKILTVYLLTKKHLYVALQLKCKIGEILDYVCQYLDLQQPKIFGLAIHVNGEYRFLDCNERIGDKSCVLHKSLSKSSGTICDRRNVTSSVILHLRVHTYIDCVGYIKCHKSLHYYYLQLRENMKTQWDQSLIVEERCFEAAAFALQADFGDFRNDLPSYFDPLDYFPAWVVETHGKDYLVRHMPVMHSDLKGFTKEDCMVKFCREVNSNGQRYHIYTFIWSKIAKVAFDVRKFFVCGLDDKKLVFYTTSSEKSRYLLTICRSIHQNLMNLRDDLVEANKADIKENHQFRESYIYSDIRDFEWVQNRCSDGNLELQNCKNGPMLAGQRISLVSGASSNTTSGIVSDRQQNHDSENDNEDEMDLELTDVAGQCCSSAAETGNNAATTKVFLDPQTKNNKKRSSTMIRVDNTEEADESGTHLVVVRTLAPTKDGTVILDQIIDNDFVLSVTNLSTVNVESVTASDRTLQAFSEDGHSVCTTCTIDKLDDSVDNDSPSYGINSRKVSTAFSEPLKIISQENLGQSSTTLNSKVSVDNLSSNTAAIRYSANAGNNVLPRSKFTVAELRQKTLDVFTGKFAPIAVTPTTTNTRIASGEPSMVVDSNRPYQKSSSMKTLSNVAQTQTSLSYLSFYKSTCKVPAVTIDSSSNSCYNIVESQTVCGKSMMQASLETDIAQLDSPAYQFAERLPTIALRQDFAPVNSKQICNVDRSDNSKRWPTICGINQKYLSHQDMQFFEQNNLTMSQAKSEPRLTAWQLSIQDRECIPVCCCDRDTCYSIHNKGNGKSIANFPYPINPLKSKIFVD</sequence>
<evidence type="ECO:0000259" key="2">
    <source>
        <dbReference type="PROSITE" id="PS50057"/>
    </source>
</evidence>
<dbReference type="PROSITE" id="PS50057">
    <property type="entry name" value="FERM_3"/>
    <property type="match status" value="1"/>
</dbReference>
<dbReference type="PANTHER" id="PTHR13429:SF5">
    <property type="entry name" value="PROTEIN EXPANDED"/>
    <property type="match status" value="1"/>
</dbReference>
<dbReference type="GO" id="GO:0098592">
    <property type="term" value="C:cytoplasmic side of apical plasma membrane"/>
    <property type="evidence" value="ECO:0007669"/>
    <property type="project" value="TreeGrafter"/>
</dbReference>
<feature type="domain" description="FERM" evidence="2">
    <location>
        <begin position="42"/>
        <end position="397"/>
    </location>
</feature>
<dbReference type="SUPFAM" id="SSF47031">
    <property type="entry name" value="Second domain of FERM"/>
    <property type="match status" value="1"/>
</dbReference>
<organism evidence="3 4">
    <name type="scientific">Romanomermis culicivorax</name>
    <name type="common">Nematode worm</name>
    <dbReference type="NCBI Taxonomy" id="13658"/>
    <lineage>
        <taxon>Eukaryota</taxon>
        <taxon>Metazoa</taxon>
        <taxon>Ecdysozoa</taxon>
        <taxon>Nematoda</taxon>
        <taxon>Enoplea</taxon>
        <taxon>Dorylaimia</taxon>
        <taxon>Mermithida</taxon>
        <taxon>Mermithoidea</taxon>
        <taxon>Mermithidae</taxon>
        <taxon>Romanomermis</taxon>
    </lineage>
</organism>
<name>A0A915HLZ9_ROMCU</name>
<dbReference type="InterPro" id="IPR047145">
    <property type="entry name" value="FRMD6-like"/>
</dbReference>
<dbReference type="InterPro" id="IPR019749">
    <property type="entry name" value="Band_41_domain"/>
</dbReference>
<keyword evidence="3" id="KW-1185">Reference proteome</keyword>
<dbReference type="SUPFAM" id="SSF50729">
    <property type="entry name" value="PH domain-like"/>
    <property type="match status" value="1"/>
</dbReference>
<dbReference type="InterPro" id="IPR000299">
    <property type="entry name" value="FERM_domain"/>
</dbReference>
<dbReference type="InterPro" id="IPR011993">
    <property type="entry name" value="PH-like_dom_sf"/>
</dbReference>
<dbReference type="WBParaSite" id="nRc.2.0.1.t02510-RA">
    <property type="protein sequence ID" value="nRc.2.0.1.t02510-RA"/>
    <property type="gene ID" value="nRc.2.0.1.g02510"/>
</dbReference>
<dbReference type="InterPro" id="IPR035963">
    <property type="entry name" value="FERM_2"/>
</dbReference>
<feature type="region of interest" description="Disordered" evidence="1">
    <location>
        <begin position="375"/>
        <end position="399"/>
    </location>
</feature>
<dbReference type="Pfam" id="PF00373">
    <property type="entry name" value="FERM_M"/>
    <property type="match status" value="1"/>
</dbReference>
<dbReference type="InterPro" id="IPR018979">
    <property type="entry name" value="FERM_N"/>
</dbReference>
<dbReference type="Pfam" id="PF09379">
    <property type="entry name" value="FERM_N"/>
    <property type="match status" value="1"/>
</dbReference>
<dbReference type="AlphaFoldDB" id="A0A915HLZ9"/>
<dbReference type="SMART" id="SM00295">
    <property type="entry name" value="B41"/>
    <property type="match status" value="1"/>
</dbReference>
<proteinExistence type="predicted"/>
<dbReference type="Gene3D" id="1.20.80.10">
    <property type="match status" value="1"/>
</dbReference>